<dbReference type="AlphaFoldDB" id="A0A498MNI2"/>
<keyword evidence="2" id="KW-1185">Reference proteome</keyword>
<proteinExistence type="predicted"/>
<evidence type="ECO:0000313" key="2">
    <source>
        <dbReference type="Proteomes" id="UP000290572"/>
    </source>
</evidence>
<dbReference type="EMBL" id="QBIY01012628">
    <property type="protein sequence ID" value="RXN20914.1"/>
    <property type="molecule type" value="Genomic_DNA"/>
</dbReference>
<organism evidence="1 2">
    <name type="scientific">Labeo rohita</name>
    <name type="common">Indian major carp</name>
    <name type="synonym">Cyprinus rohita</name>
    <dbReference type="NCBI Taxonomy" id="84645"/>
    <lineage>
        <taxon>Eukaryota</taxon>
        <taxon>Metazoa</taxon>
        <taxon>Chordata</taxon>
        <taxon>Craniata</taxon>
        <taxon>Vertebrata</taxon>
        <taxon>Euteleostomi</taxon>
        <taxon>Actinopterygii</taxon>
        <taxon>Neopterygii</taxon>
        <taxon>Teleostei</taxon>
        <taxon>Ostariophysi</taxon>
        <taxon>Cypriniformes</taxon>
        <taxon>Cyprinidae</taxon>
        <taxon>Labeoninae</taxon>
        <taxon>Labeonini</taxon>
        <taxon>Labeo</taxon>
    </lineage>
</organism>
<comment type="caution">
    <text evidence="1">The sequence shown here is derived from an EMBL/GenBank/DDBJ whole genome shotgun (WGS) entry which is preliminary data.</text>
</comment>
<reference evidence="1 2" key="1">
    <citation type="submission" date="2018-03" db="EMBL/GenBank/DDBJ databases">
        <title>Draft genome sequence of Rohu Carp (Labeo rohita).</title>
        <authorList>
            <person name="Das P."/>
            <person name="Kushwaha B."/>
            <person name="Joshi C.G."/>
            <person name="Kumar D."/>
            <person name="Nagpure N.S."/>
            <person name="Sahoo L."/>
            <person name="Das S.P."/>
            <person name="Bit A."/>
            <person name="Patnaik S."/>
            <person name="Meher P.K."/>
            <person name="Jayasankar P."/>
            <person name="Koringa P.G."/>
            <person name="Patel N.V."/>
            <person name="Hinsu A.T."/>
            <person name="Kumar R."/>
            <person name="Pandey M."/>
            <person name="Agarwal S."/>
            <person name="Srivastava S."/>
            <person name="Singh M."/>
            <person name="Iquebal M.A."/>
            <person name="Jaiswal S."/>
            <person name="Angadi U.B."/>
            <person name="Kumar N."/>
            <person name="Raza M."/>
            <person name="Shah T.M."/>
            <person name="Rai A."/>
            <person name="Jena J.K."/>
        </authorList>
    </citation>
    <scope>NUCLEOTIDE SEQUENCE [LARGE SCALE GENOMIC DNA]</scope>
    <source>
        <strain evidence="1">DASCIFA01</strain>
        <tissue evidence="1">Testis</tissue>
    </source>
</reference>
<sequence>MKEALVERALDGARGERALDGWTTPAETLEGWASPAETLDEQALCERSLEAKSMNNCTFAGSFLSPSAL</sequence>
<protein>
    <submittedName>
        <fullName evidence="1">Uncharacterized protein</fullName>
    </submittedName>
</protein>
<gene>
    <name evidence="1" type="ORF">ROHU_024636</name>
</gene>
<name>A0A498MNI2_LABRO</name>
<accession>A0A498MNI2</accession>
<evidence type="ECO:0000313" key="1">
    <source>
        <dbReference type="EMBL" id="RXN20914.1"/>
    </source>
</evidence>
<dbReference type="Proteomes" id="UP000290572">
    <property type="component" value="Unassembled WGS sequence"/>
</dbReference>